<comment type="pathway">
    <text evidence="1">Protein modification; protein neddylation.</text>
</comment>
<keyword evidence="17" id="KW-1185">Reference proteome</keyword>
<evidence type="ECO:0000256" key="9">
    <source>
        <dbReference type="ARBA" id="ARBA00044092"/>
    </source>
</evidence>
<evidence type="ECO:0000256" key="6">
    <source>
        <dbReference type="ARBA" id="ARBA00043698"/>
    </source>
</evidence>
<evidence type="ECO:0000313" key="17">
    <source>
        <dbReference type="Proteomes" id="UP001212411"/>
    </source>
</evidence>
<reference evidence="16 17" key="1">
    <citation type="journal article" date="2023" name="G3 (Bethesda)">
        <title>A high-quality reference genome for the fission yeast Schizosaccharomyces osmophilus.</title>
        <authorList>
            <person name="Jia G.S."/>
            <person name="Zhang W.C."/>
            <person name="Liang Y."/>
            <person name="Liu X.H."/>
            <person name="Rhind N."/>
            <person name="Pidoux A."/>
            <person name="Brysch-Herzberg M."/>
            <person name="Du L.L."/>
        </authorList>
    </citation>
    <scope>NUCLEOTIDE SEQUENCE [LARGE SCALE GENOMIC DNA]</scope>
    <source>
        <strain evidence="16 17">CBS 15793</strain>
    </source>
</reference>
<feature type="domain" description="UBC core" evidence="15">
    <location>
        <begin position="23"/>
        <end position="167"/>
    </location>
</feature>
<dbReference type="Proteomes" id="UP001212411">
    <property type="component" value="Chromosome 3"/>
</dbReference>
<evidence type="ECO:0000256" key="12">
    <source>
        <dbReference type="PROSITE-ProRule" id="PRU10133"/>
    </source>
</evidence>
<dbReference type="AlphaFoldDB" id="A0AAE9WES0"/>
<evidence type="ECO:0000256" key="13">
    <source>
        <dbReference type="RuleBase" id="RU362109"/>
    </source>
</evidence>
<evidence type="ECO:0000313" key="16">
    <source>
        <dbReference type="EMBL" id="WBW74940.1"/>
    </source>
</evidence>
<dbReference type="InterPro" id="IPR023313">
    <property type="entry name" value="UBQ-conjugating_AS"/>
</dbReference>
<name>A0AAE9WES0_9SCHI</name>
<dbReference type="GO" id="GO:0005524">
    <property type="term" value="F:ATP binding"/>
    <property type="evidence" value="ECO:0007669"/>
    <property type="project" value="UniProtKB-UniRule"/>
</dbReference>
<dbReference type="EMBL" id="CP115613">
    <property type="protein sequence ID" value="WBW74940.1"/>
    <property type="molecule type" value="Genomic_DNA"/>
</dbReference>
<dbReference type="SMART" id="SM00212">
    <property type="entry name" value="UBCc"/>
    <property type="match status" value="1"/>
</dbReference>
<protein>
    <recommendedName>
        <fullName evidence="9">NEDD8-conjugating enzyme UBC12</fullName>
        <ecNumber evidence="7">2.3.2.34</ecNumber>
    </recommendedName>
    <alternativeName>
        <fullName evidence="8">NEDD8-conjugating enzyme Ubc12</fullName>
    </alternativeName>
    <alternativeName>
        <fullName evidence="10">RUB1-conjugating enzyme</fullName>
    </alternativeName>
    <alternativeName>
        <fullName evidence="11">Ubiquitin carrier protein 12</fullName>
    </alternativeName>
</protein>
<feature type="region of interest" description="Disordered" evidence="14">
    <location>
        <begin position="1"/>
        <end position="23"/>
    </location>
</feature>
<dbReference type="FunFam" id="3.10.110.10:FF:000005">
    <property type="entry name" value="NEDD8-conjugating enzyme Ubc12"/>
    <property type="match status" value="1"/>
</dbReference>
<keyword evidence="3 13" id="KW-0547">Nucleotide-binding</keyword>
<evidence type="ECO:0000256" key="10">
    <source>
        <dbReference type="ARBA" id="ARBA00044279"/>
    </source>
</evidence>
<evidence type="ECO:0000256" key="5">
    <source>
        <dbReference type="ARBA" id="ARBA00022840"/>
    </source>
</evidence>
<organism evidence="16 17">
    <name type="scientific">Schizosaccharomyces osmophilus</name>
    <dbReference type="NCBI Taxonomy" id="2545709"/>
    <lineage>
        <taxon>Eukaryota</taxon>
        <taxon>Fungi</taxon>
        <taxon>Dikarya</taxon>
        <taxon>Ascomycota</taxon>
        <taxon>Taphrinomycotina</taxon>
        <taxon>Schizosaccharomycetes</taxon>
        <taxon>Schizosaccharomycetales</taxon>
        <taxon>Schizosaccharomycetaceae</taxon>
        <taxon>Schizosaccharomyces</taxon>
    </lineage>
</organism>
<evidence type="ECO:0000256" key="8">
    <source>
        <dbReference type="ARBA" id="ARBA00044084"/>
    </source>
</evidence>
<dbReference type="EC" id="2.3.2.34" evidence="7"/>
<keyword evidence="4 13" id="KW-0833">Ubl conjugation pathway</keyword>
<sequence>MRKLWEMKKKEAEREKSSSGISPAQIRIQKDISELDVPSTMSTSWPDVTKLHELLLEIRPDEGYYHGGKFPFSIHIGSNYPHDPPKVRCLKKIYHPNIDTQGNVCLNILRQEWNPVLNLNSILVGLQFLFLAPNAEDPLNKEAAADLRNDPRGFGARVKTSMQGGTVHGDGFDNVLLS</sequence>
<dbReference type="Gene3D" id="3.10.110.10">
    <property type="entry name" value="Ubiquitin Conjugating Enzyme"/>
    <property type="match status" value="1"/>
</dbReference>
<comment type="catalytic activity">
    <reaction evidence="6">
        <text>[E1 NEDD8-activating enzyme]-S-[NEDD8 protein]-yl-L-cysteine + [E2 NEDD8-conjugating enzyme]-L-cysteine = [E1 NEDD8-activating enzyme]-L-cysteine + [E2 NEDD8-conjugating enzyme]-S-[NEDD8-protein]-yl-L-cysteine.</text>
        <dbReference type="EC" id="2.3.2.34"/>
    </reaction>
</comment>
<dbReference type="KEGG" id="som:SOMG_04782"/>
<gene>
    <name evidence="16" type="primary">ubc12</name>
    <name evidence="16" type="ORF">SOMG_04782</name>
</gene>
<dbReference type="PROSITE" id="PS00183">
    <property type="entry name" value="UBC_1"/>
    <property type="match status" value="1"/>
</dbReference>
<dbReference type="InterPro" id="IPR016135">
    <property type="entry name" value="UBQ-conjugating_enzyme/RWD"/>
</dbReference>
<evidence type="ECO:0000259" key="15">
    <source>
        <dbReference type="PROSITE" id="PS50127"/>
    </source>
</evidence>
<evidence type="ECO:0000256" key="11">
    <source>
        <dbReference type="ARBA" id="ARBA00044315"/>
    </source>
</evidence>
<accession>A0AAE9WES0</accession>
<keyword evidence="2" id="KW-0808">Transferase</keyword>
<evidence type="ECO:0000256" key="4">
    <source>
        <dbReference type="ARBA" id="ARBA00022786"/>
    </source>
</evidence>
<dbReference type="GO" id="GO:0061654">
    <property type="term" value="F:NEDD8 conjugating enzyme activity"/>
    <property type="evidence" value="ECO:0007669"/>
    <property type="project" value="UniProtKB-EC"/>
</dbReference>
<dbReference type="CDD" id="cd23794">
    <property type="entry name" value="UBCc_UBE2F_UBE2M"/>
    <property type="match status" value="1"/>
</dbReference>
<evidence type="ECO:0000256" key="7">
    <source>
        <dbReference type="ARBA" id="ARBA00044047"/>
    </source>
</evidence>
<dbReference type="Pfam" id="PF00179">
    <property type="entry name" value="UQ_con"/>
    <property type="match status" value="1"/>
</dbReference>
<evidence type="ECO:0000256" key="14">
    <source>
        <dbReference type="SAM" id="MobiDB-lite"/>
    </source>
</evidence>
<dbReference type="PROSITE" id="PS50127">
    <property type="entry name" value="UBC_2"/>
    <property type="match status" value="1"/>
</dbReference>
<dbReference type="PANTHER" id="PTHR24068">
    <property type="entry name" value="UBIQUITIN-CONJUGATING ENZYME E2"/>
    <property type="match status" value="1"/>
</dbReference>
<dbReference type="SUPFAM" id="SSF54495">
    <property type="entry name" value="UBC-like"/>
    <property type="match status" value="1"/>
</dbReference>
<evidence type="ECO:0000256" key="3">
    <source>
        <dbReference type="ARBA" id="ARBA00022741"/>
    </source>
</evidence>
<evidence type="ECO:0000256" key="1">
    <source>
        <dbReference type="ARBA" id="ARBA00005032"/>
    </source>
</evidence>
<comment type="similarity">
    <text evidence="13">Belongs to the ubiquitin-conjugating enzyme family.</text>
</comment>
<dbReference type="GeneID" id="80878249"/>
<feature type="compositionally biased region" description="Basic and acidic residues" evidence="14">
    <location>
        <begin position="1"/>
        <end position="17"/>
    </location>
</feature>
<feature type="active site" description="Glycyl thioester intermediate" evidence="12">
    <location>
        <position position="105"/>
    </location>
</feature>
<keyword evidence="5 13" id="KW-0067">ATP-binding</keyword>
<proteinExistence type="inferred from homology"/>
<dbReference type="InterPro" id="IPR000608">
    <property type="entry name" value="UBC"/>
</dbReference>
<dbReference type="RefSeq" id="XP_056039183.1">
    <property type="nucleotide sequence ID" value="XM_056183560.1"/>
</dbReference>
<evidence type="ECO:0000256" key="2">
    <source>
        <dbReference type="ARBA" id="ARBA00022679"/>
    </source>
</evidence>